<dbReference type="Proteomes" id="UP001190700">
    <property type="component" value="Unassembled WGS sequence"/>
</dbReference>
<dbReference type="AlphaFoldDB" id="A0AAE0C1Q0"/>
<dbReference type="PROSITE" id="PS50865">
    <property type="entry name" value="ZF_MYND_2"/>
    <property type="match status" value="1"/>
</dbReference>
<dbReference type="InterPro" id="IPR002893">
    <property type="entry name" value="Znf_MYND"/>
</dbReference>
<keyword evidence="7" id="KW-1185">Reference proteome</keyword>
<evidence type="ECO:0000313" key="6">
    <source>
        <dbReference type="EMBL" id="KAK3246793.1"/>
    </source>
</evidence>
<dbReference type="SUPFAM" id="SSF82199">
    <property type="entry name" value="SET domain"/>
    <property type="match status" value="1"/>
</dbReference>
<reference evidence="6 7" key="1">
    <citation type="journal article" date="2015" name="Genome Biol. Evol.">
        <title>Comparative Genomics of a Bacterivorous Green Alga Reveals Evolutionary Causalities and Consequences of Phago-Mixotrophic Mode of Nutrition.</title>
        <authorList>
            <person name="Burns J.A."/>
            <person name="Paasch A."/>
            <person name="Narechania A."/>
            <person name="Kim E."/>
        </authorList>
    </citation>
    <scope>NUCLEOTIDE SEQUENCE [LARGE SCALE GENOMIC DNA]</scope>
    <source>
        <strain evidence="6 7">PLY_AMNH</strain>
    </source>
</reference>
<comment type="caution">
    <text evidence="6">The sequence shown here is derived from an EMBL/GenBank/DDBJ whole genome shotgun (WGS) entry which is preliminary data.</text>
</comment>
<dbReference type="EMBL" id="LGRX02029466">
    <property type="protein sequence ID" value="KAK3246793.1"/>
    <property type="molecule type" value="Genomic_DNA"/>
</dbReference>
<organism evidence="6 7">
    <name type="scientific">Cymbomonas tetramitiformis</name>
    <dbReference type="NCBI Taxonomy" id="36881"/>
    <lineage>
        <taxon>Eukaryota</taxon>
        <taxon>Viridiplantae</taxon>
        <taxon>Chlorophyta</taxon>
        <taxon>Pyramimonadophyceae</taxon>
        <taxon>Pyramimonadales</taxon>
        <taxon>Pyramimonadaceae</taxon>
        <taxon>Cymbomonas</taxon>
    </lineage>
</organism>
<dbReference type="Pfam" id="PF01753">
    <property type="entry name" value="zf-MYND"/>
    <property type="match status" value="1"/>
</dbReference>
<gene>
    <name evidence="6" type="ORF">CYMTET_43682</name>
</gene>
<evidence type="ECO:0000256" key="4">
    <source>
        <dbReference type="PROSITE-ProRule" id="PRU00134"/>
    </source>
</evidence>
<name>A0AAE0C1Q0_9CHLO</name>
<evidence type="ECO:0000256" key="3">
    <source>
        <dbReference type="ARBA" id="ARBA00022833"/>
    </source>
</evidence>
<keyword evidence="3" id="KW-0862">Zinc</keyword>
<sequence>MVSSTSATVSTPLNVGWKQLINETLECALRARPTPCSERVYDPLKLTSLQDEDRIGVFAQRQIAEGEEVMRHGWPEHTGLCEGLVKVPLSELAKLSLDAPRILWNLERRFFRDAEYQVVPLDGGTKLTFQQFCNGSDQANIRCESVPAGDGGGDVQRYVSTRPIGEGEELLLEEGEVSCSKPGRHARVLEAADVDVVLKWLPQKIGLQIRLAASTVHGVGIFACAPLRRGHSILVEPTLADNPLCQVSQNSFLDFGGVMTSLNRIKSMGHRDFAWLSFDKAVADEIRNRWAYEAEEMRVPAFGLNRLTYMQYSNHGDEPNNEGGSMGRCTKQIEEGTELLESYEEMPDYFSVQVRNGDAPWKICWTHYCGKTSPFKCSGCGVACYCTRGCQKSDWKRHKKDCVRKQEIIEQISSQEWRHPNFHF</sequence>
<protein>
    <recommendedName>
        <fullName evidence="5">MYND-type domain-containing protein</fullName>
    </recommendedName>
</protein>
<evidence type="ECO:0000259" key="5">
    <source>
        <dbReference type="PROSITE" id="PS50865"/>
    </source>
</evidence>
<feature type="domain" description="MYND-type" evidence="5">
    <location>
        <begin position="366"/>
        <end position="402"/>
    </location>
</feature>
<evidence type="ECO:0000256" key="1">
    <source>
        <dbReference type="ARBA" id="ARBA00022723"/>
    </source>
</evidence>
<dbReference type="InterPro" id="IPR046341">
    <property type="entry name" value="SET_dom_sf"/>
</dbReference>
<dbReference type="SUPFAM" id="SSF144232">
    <property type="entry name" value="HIT/MYND zinc finger-like"/>
    <property type="match status" value="1"/>
</dbReference>
<accession>A0AAE0C1Q0</accession>
<evidence type="ECO:0000313" key="7">
    <source>
        <dbReference type="Proteomes" id="UP001190700"/>
    </source>
</evidence>
<evidence type="ECO:0000256" key="2">
    <source>
        <dbReference type="ARBA" id="ARBA00022771"/>
    </source>
</evidence>
<proteinExistence type="predicted"/>
<keyword evidence="2 4" id="KW-0863">Zinc-finger</keyword>
<dbReference type="Gene3D" id="6.10.140.2220">
    <property type="match status" value="1"/>
</dbReference>
<dbReference type="GO" id="GO:0008270">
    <property type="term" value="F:zinc ion binding"/>
    <property type="evidence" value="ECO:0007669"/>
    <property type="project" value="UniProtKB-KW"/>
</dbReference>
<keyword evidence="1" id="KW-0479">Metal-binding</keyword>